<dbReference type="Gene3D" id="3.30.450.40">
    <property type="match status" value="1"/>
</dbReference>
<dbReference type="AlphaFoldDB" id="A0A5C8HX51"/>
<name>A0A5C8HX51_9MICO</name>
<dbReference type="EMBL" id="VRSV01000002">
    <property type="protein sequence ID" value="TXK09526.1"/>
    <property type="molecule type" value="Genomic_DNA"/>
</dbReference>
<dbReference type="PANTHER" id="PTHR30466:SF11">
    <property type="entry name" value="FLAVIN-DEPENDENT MONOOXYGENASE, REDUCTASE SUBUNIT HSAB"/>
    <property type="match status" value="1"/>
</dbReference>
<comment type="caution">
    <text evidence="4">The sequence shown here is derived from an EMBL/GenBank/DDBJ whole genome shotgun (WGS) entry which is preliminary data.</text>
</comment>
<comment type="similarity">
    <text evidence="1">Belongs to the non-flavoprotein flavin reductase family.</text>
</comment>
<dbReference type="InterPro" id="IPR050268">
    <property type="entry name" value="NADH-dep_flavin_reductase"/>
</dbReference>
<dbReference type="Gene3D" id="2.30.110.10">
    <property type="entry name" value="Electron Transport, Fmn-binding Protein, Chain A"/>
    <property type="match status" value="1"/>
</dbReference>
<evidence type="ECO:0000259" key="3">
    <source>
        <dbReference type="PROSITE" id="PS51078"/>
    </source>
</evidence>
<proteinExistence type="inferred from homology"/>
<feature type="domain" description="IclR-ED" evidence="3">
    <location>
        <begin position="174"/>
        <end position="392"/>
    </location>
</feature>
<accession>A0A5C8HX51</accession>
<dbReference type="PROSITE" id="PS51078">
    <property type="entry name" value="ICLR_ED"/>
    <property type="match status" value="1"/>
</dbReference>
<sequence length="397" mass="43358">MTTDAIASAQRANEKSVWWRAVLGEYPTGVCLVASRGDDDEPIGMVVGSFVAVSEEPPLIGFFAGRDSRTLPELVSSGRFSASVLSDDDETFCRAFASKAPDRWDRRPFVDTPNGAPRLADAVAWFDASIESTRTYGDHTFVVGRVHDFGAGAGGAEMPLLFRRAGYGSFSAPGETYDARAFIERLRWASMAEREIESLSAELGVEVAVNTQLGDSVVTLASVAPDSTLSTFDNVGAAHPWAAPISPVFAAWAPTARRHAWEEASRHLTGSVDRALIEDQLRGVRERGYAIAGDQALTDRFLRLVRGNRTDRVAYARVWAEIAASRRRLEDDHGVHWGEVAVVQVPIFDEGGDVVLSIYAIGWQHSMSQRTSELLVERMRTAADRISTRIAASRTRG</sequence>
<dbReference type="InterPro" id="IPR002563">
    <property type="entry name" value="Flavin_Rdtase-like_dom"/>
</dbReference>
<dbReference type="RefSeq" id="WP_147894739.1">
    <property type="nucleotide sequence ID" value="NZ_BAAANR010000001.1"/>
</dbReference>
<dbReference type="InterPro" id="IPR029016">
    <property type="entry name" value="GAF-like_dom_sf"/>
</dbReference>
<dbReference type="OrthoDB" id="9792858at2"/>
<dbReference type="SMART" id="SM00903">
    <property type="entry name" value="Flavin_Reduct"/>
    <property type="match status" value="1"/>
</dbReference>
<protein>
    <recommendedName>
        <fullName evidence="3">IclR-ED domain-containing protein</fullName>
    </recommendedName>
</protein>
<keyword evidence="2" id="KW-0560">Oxidoreductase</keyword>
<dbReference type="InterPro" id="IPR014757">
    <property type="entry name" value="Tscrpt_reg_IclR_C"/>
</dbReference>
<keyword evidence="5" id="KW-1185">Reference proteome</keyword>
<dbReference type="SUPFAM" id="SSF50475">
    <property type="entry name" value="FMN-binding split barrel"/>
    <property type="match status" value="1"/>
</dbReference>
<gene>
    <name evidence="4" type="ORF">FVP77_11420</name>
</gene>
<dbReference type="SUPFAM" id="SSF55781">
    <property type="entry name" value="GAF domain-like"/>
    <property type="match status" value="1"/>
</dbReference>
<reference evidence="4 5" key="1">
    <citation type="submission" date="2019-08" db="EMBL/GenBank/DDBJ databases">
        <authorList>
            <person name="Dong K."/>
        </authorList>
    </citation>
    <scope>NUCLEOTIDE SEQUENCE [LARGE SCALE GENOMIC DNA]</scope>
    <source>
        <strain evidence="4 5">JCM14558</strain>
    </source>
</reference>
<dbReference type="GO" id="GO:0010181">
    <property type="term" value="F:FMN binding"/>
    <property type="evidence" value="ECO:0007669"/>
    <property type="project" value="InterPro"/>
</dbReference>
<evidence type="ECO:0000313" key="4">
    <source>
        <dbReference type="EMBL" id="TXK09526.1"/>
    </source>
</evidence>
<evidence type="ECO:0000256" key="2">
    <source>
        <dbReference type="ARBA" id="ARBA00023002"/>
    </source>
</evidence>
<organism evidence="4 5">
    <name type="scientific">Microbacterium hatanonis</name>
    <dbReference type="NCBI Taxonomy" id="404366"/>
    <lineage>
        <taxon>Bacteria</taxon>
        <taxon>Bacillati</taxon>
        <taxon>Actinomycetota</taxon>
        <taxon>Actinomycetes</taxon>
        <taxon>Micrococcales</taxon>
        <taxon>Microbacteriaceae</taxon>
        <taxon>Microbacterium</taxon>
    </lineage>
</organism>
<evidence type="ECO:0000256" key="1">
    <source>
        <dbReference type="ARBA" id="ARBA00008898"/>
    </source>
</evidence>
<dbReference type="GO" id="GO:0042602">
    <property type="term" value="F:riboflavin reductase (NADPH) activity"/>
    <property type="evidence" value="ECO:0007669"/>
    <property type="project" value="TreeGrafter"/>
</dbReference>
<evidence type="ECO:0000313" key="5">
    <source>
        <dbReference type="Proteomes" id="UP000321034"/>
    </source>
</evidence>
<dbReference type="Pfam" id="PF01613">
    <property type="entry name" value="Flavin_Reduct"/>
    <property type="match status" value="1"/>
</dbReference>
<dbReference type="InterPro" id="IPR012349">
    <property type="entry name" value="Split_barrel_FMN-bd"/>
</dbReference>
<dbReference type="PANTHER" id="PTHR30466">
    <property type="entry name" value="FLAVIN REDUCTASE"/>
    <property type="match status" value="1"/>
</dbReference>
<dbReference type="Proteomes" id="UP000321034">
    <property type="component" value="Unassembled WGS sequence"/>
</dbReference>